<dbReference type="Proteomes" id="UP000823399">
    <property type="component" value="Unassembled WGS sequence"/>
</dbReference>
<dbReference type="GeneID" id="64703110"/>
<evidence type="ECO:0000313" key="1">
    <source>
        <dbReference type="EMBL" id="KAG2119715.1"/>
    </source>
</evidence>
<reference evidence="1" key="1">
    <citation type="journal article" date="2020" name="New Phytol.">
        <title>Comparative genomics reveals dynamic genome evolution in host specialist ectomycorrhizal fungi.</title>
        <authorList>
            <person name="Lofgren L.A."/>
            <person name="Nguyen N.H."/>
            <person name="Vilgalys R."/>
            <person name="Ruytinx J."/>
            <person name="Liao H.L."/>
            <person name="Branco S."/>
            <person name="Kuo A."/>
            <person name="LaButti K."/>
            <person name="Lipzen A."/>
            <person name="Andreopoulos W."/>
            <person name="Pangilinan J."/>
            <person name="Riley R."/>
            <person name="Hundley H."/>
            <person name="Na H."/>
            <person name="Barry K."/>
            <person name="Grigoriev I.V."/>
            <person name="Stajich J.E."/>
            <person name="Kennedy P.G."/>
        </authorList>
    </citation>
    <scope>NUCLEOTIDE SEQUENCE</scope>
    <source>
        <strain evidence="1">FC423</strain>
    </source>
</reference>
<accession>A0A9P7FIK7</accession>
<dbReference type="EMBL" id="JABBWM010000002">
    <property type="protein sequence ID" value="KAG2119715.1"/>
    <property type="molecule type" value="Genomic_DNA"/>
</dbReference>
<protein>
    <submittedName>
        <fullName evidence="1">Uncharacterized protein</fullName>
    </submittedName>
</protein>
<dbReference type="AlphaFoldDB" id="A0A9P7FIK7"/>
<dbReference type="RefSeq" id="XP_041299541.1">
    <property type="nucleotide sequence ID" value="XM_041440851.1"/>
</dbReference>
<name>A0A9P7FIK7_9AGAM</name>
<keyword evidence="2" id="KW-1185">Reference proteome</keyword>
<proteinExistence type="predicted"/>
<organism evidence="1 2">
    <name type="scientific">Suillus discolor</name>
    <dbReference type="NCBI Taxonomy" id="1912936"/>
    <lineage>
        <taxon>Eukaryota</taxon>
        <taxon>Fungi</taxon>
        <taxon>Dikarya</taxon>
        <taxon>Basidiomycota</taxon>
        <taxon>Agaricomycotina</taxon>
        <taxon>Agaricomycetes</taxon>
        <taxon>Agaricomycetidae</taxon>
        <taxon>Boletales</taxon>
        <taxon>Suillineae</taxon>
        <taxon>Suillaceae</taxon>
        <taxon>Suillus</taxon>
    </lineage>
</organism>
<comment type="caution">
    <text evidence="1">The sequence shown here is derived from an EMBL/GenBank/DDBJ whole genome shotgun (WGS) entry which is preliminary data.</text>
</comment>
<sequence length="444" mass="50147">MIIRGSTIHPSATHKFLGVILDQELRWKAYIAYAITKGTKYALQLRRLSSTANGMPMKLTRQLYQAVAIPKMLYVADVWFTPAYHTDVPSQDALFHQALIVKTWLVALEKSSTTLSRPGRDAHVADDVSSDGELIEMNETSSSCADNEESLAPIPNSTRPSSRIVQLHLLHIHKLAEDIADPWTHKYIPQLIPSLIFTCTTDALEEPDDNGLFDKLTPSPFRPSPVQTHRLTALTRFLTGAMASQSIRELGIEKAAFHTTRPSAIFHYDTSTYNLHVPRGTSRLHTRMYELKNMRTTARNILQQTHATLTPFQSQDCSQEQLLLIVVDGVRCIPASVNRATFFHQLCPSANPLFSYEEVAFLRLAAGLFRFFRYFILADAIDDLLQCSLPDKDIIFILLQNYLLDDLRGTNVVPTTSTKFVLSLAEAKYNRDYDAKRVGPYYLE</sequence>
<dbReference type="OrthoDB" id="2676029at2759"/>
<evidence type="ECO:0000313" key="2">
    <source>
        <dbReference type="Proteomes" id="UP000823399"/>
    </source>
</evidence>
<gene>
    <name evidence="1" type="ORF">F5147DRAFT_767189</name>
</gene>